<dbReference type="PANTHER" id="PTHR43303:SF4">
    <property type="entry name" value="NADPH DEHYDROGENASE C23G7.10C-RELATED"/>
    <property type="match status" value="1"/>
</dbReference>
<reference evidence="7 8" key="1">
    <citation type="submission" date="2019-08" db="EMBL/GenBank/DDBJ databases">
        <authorList>
            <person name="Lei W."/>
        </authorList>
    </citation>
    <scope>NUCLEOTIDE SEQUENCE [LARGE SCALE GENOMIC DNA]</scope>
    <source>
        <strain evidence="7 8">CCUG 58627</strain>
    </source>
</reference>
<name>A0A5C5UDW8_9CORY</name>
<evidence type="ECO:0000259" key="6">
    <source>
        <dbReference type="Pfam" id="PF00724"/>
    </source>
</evidence>
<dbReference type="Proteomes" id="UP000320791">
    <property type="component" value="Unassembled WGS sequence"/>
</dbReference>
<organism evidence="7 8">
    <name type="scientific">Corynebacterium canis</name>
    <dbReference type="NCBI Taxonomy" id="679663"/>
    <lineage>
        <taxon>Bacteria</taxon>
        <taxon>Bacillati</taxon>
        <taxon>Actinomycetota</taxon>
        <taxon>Actinomycetes</taxon>
        <taxon>Mycobacteriales</taxon>
        <taxon>Corynebacteriaceae</taxon>
        <taxon>Corynebacterium</taxon>
    </lineage>
</organism>
<evidence type="ECO:0000313" key="8">
    <source>
        <dbReference type="Proteomes" id="UP000320791"/>
    </source>
</evidence>
<comment type="caution">
    <text evidence="7">The sequence shown here is derived from an EMBL/GenBank/DDBJ whole genome shotgun (WGS) entry which is preliminary data.</text>
</comment>
<keyword evidence="4" id="KW-0521">NADP</keyword>
<feature type="domain" description="NADH:flavin oxidoreductase/NADH oxidase N-terminal" evidence="6">
    <location>
        <begin position="36"/>
        <end position="354"/>
    </location>
</feature>
<comment type="cofactor">
    <cofactor evidence="1">
        <name>FMN</name>
        <dbReference type="ChEBI" id="CHEBI:58210"/>
    </cofactor>
</comment>
<evidence type="ECO:0000313" key="7">
    <source>
        <dbReference type="EMBL" id="TWT23937.1"/>
    </source>
</evidence>
<proteinExistence type="predicted"/>
<dbReference type="GO" id="GO:0050661">
    <property type="term" value="F:NADP binding"/>
    <property type="evidence" value="ECO:0007669"/>
    <property type="project" value="InterPro"/>
</dbReference>
<evidence type="ECO:0000256" key="3">
    <source>
        <dbReference type="ARBA" id="ARBA00022643"/>
    </source>
</evidence>
<dbReference type="PANTHER" id="PTHR43303">
    <property type="entry name" value="NADPH DEHYDROGENASE C23G7.10C-RELATED"/>
    <property type="match status" value="1"/>
</dbReference>
<keyword evidence="5" id="KW-0560">Oxidoreductase</keyword>
<dbReference type="OrthoDB" id="3169239at2"/>
<protein>
    <submittedName>
        <fullName evidence="7">NADH:flavin oxidoreductase/NADH oxidase</fullName>
    </submittedName>
</protein>
<keyword evidence="2" id="KW-0285">Flavoprotein</keyword>
<dbReference type="GO" id="GO:0010181">
    <property type="term" value="F:FMN binding"/>
    <property type="evidence" value="ECO:0007669"/>
    <property type="project" value="InterPro"/>
</dbReference>
<dbReference type="SUPFAM" id="SSF51395">
    <property type="entry name" value="FMN-linked oxidoreductases"/>
    <property type="match status" value="1"/>
</dbReference>
<dbReference type="Pfam" id="PF00724">
    <property type="entry name" value="Oxidored_FMN"/>
    <property type="match status" value="1"/>
</dbReference>
<accession>A0A5C5UDW8</accession>
<dbReference type="InterPro" id="IPR001155">
    <property type="entry name" value="OxRdtase_FMN_N"/>
</dbReference>
<evidence type="ECO:0000256" key="1">
    <source>
        <dbReference type="ARBA" id="ARBA00001917"/>
    </source>
</evidence>
<evidence type="ECO:0000256" key="4">
    <source>
        <dbReference type="ARBA" id="ARBA00022857"/>
    </source>
</evidence>
<dbReference type="GO" id="GO:0003959">
    <property type="term" value="F:NADPH dehydrogenase activity"/>
    <property type="evidence" value="ECO:0007669"/>
    <property type="project" value="InterPro"/>
</dbReference>
<gene>
    <name evidence="7" type="ORF">FRX94_09735</name>
</gene>
<dbReference type="InterPro" id="IPR044152">
    <property type="entry name" value="YqjM-like"/>
</dbReference>
<evidence type="ECO:0000256" key="2">
    <source>
        <dbReference type="ARBA" id="ARBA00022630"/>
    </source>
</evidence>
<dbReference type="InterPro" id="IPR013785">
    <property type="entry name" value="Aldolase_TIM"/>
</dbReference>
<keyword evidence="3" id="KW-0288">FMN</keyword>
<keyword evidence="8" id="KW-1185">Reference proteome</keyword>
<dbReference type="AlphaFoldDB" id="A0A5C5UDW8"/>
<dbReference type="EMBL" id="VOHM01000022">
    <property type="protein sequence ID" value="TWT23937.1"/>
    <property type="molecule type" value="Genomic_DNA"/>
</dbReference>
<evidence type="ECO:0000256" key="5">
    <source>
        <dbReference type="ARBA" id="ARBA00023002"/>
    </source>
</evidence>
<dbReference type="Gene3D" id="3.20.20.70">
    <property type="entry name" value="Aldolase class I"/>
    <property type="match status" value="1"/>
</dbReference>
<sequence>MGATMATATAQRIRTINGSGFFNCITLRYYYGGMLNEPIELDGLVIRNRMWLPPMCQYQAEDGIPNDWHLVHYGARAAGGFGLLIIESTAVTPDGRISPNDVGLWNDEQAAAWQPITAFIHKMGAKCAVQLAHAGRKAGVYPAVQSEKKGPIPGWDRVSPGTEPFANFPAPRALTTEEIAEIPALFAAAAVRAVTAGFDAVEIHAAHGYLLHSFVSPLTNTREDRYGERSLLLREVCTAVKAAVDVPVLVRVSASDFCEGGLQIEDTVELAKQLRDCGVSLIDVSGGGLTPFKSWDAIEGEFPGFASRIGKVLPVASVGGILNPAQGERMLREGIDAALIGRAALWDASWPMRAGVTPPPSYAQGVRDQR</sequence>